<comment type="caution">
    <text evidence="6">The sequence shown here is derived from an EMBL/GenBank/DDBJ whole genome shotgun (WGS) entry which is preliminary data.</text>
</comment>
<evidence type="ECO:0000256" key="2">
    <source>
        <dbReference type="ARBA" id="ARBA00022529"/>
    </source>
</evidence>
<proteinExistence type="inferred from homology"/>
<dbReference type="Pfam" id="PF25052">
    <property type="entry name" value="AtDEF-like"/>
    <property type="match status" value="1"/>
</dbReference>
<keyword evidence="7" id="KW-1185">Reference proteome</keyword>
<feature type="chain" id="PRO_5042237477" evidence="5">
    <location>
        <begin position="24"/>
        <end position="90"/>
    </location>
</feature>
<evidence type="ECO:0000313" key="7">
    <source>
        <dbReference type="Proteomes" id="UP001202328"/>
    </source>
</evidence>
<dbReference type="GO" id="GO:0050832">
    <property type="term" value="P:defense response to fungus"/>
    <property type="evidence" value="ECO:0007669"/>
    <property type="project" value="UniProtKB-KW"/>
</dbReference>
<dbReference type="AlphaFoldDB" id="A0AAD4XVB1"/>
<dbReference type="Proteomes" id="UP001202328">
    <property type="component" value="Unassembled WGS sequence"/>
</dbReference>
<sequence length="90" mass="9805">MASLKQFSLTYVVIALIFGVILASSLANAGRTIDGELQHDNARTFKCRATNQVCNGSADCTPRCSQLGLRQATCTPFRSDPFGDKYCCCY</sequence>
<accession>A0AAD4XVB1</accession>
<keyword evidence="3" id="KW-0295">Fungicide</keyword>
<evidence type="ECO:0000256" key="5">
    <source>
        <dbReference type="SAM" id="SignalP"/>
    </source>
</evidence>
<keyword evidence="5" id="KW-0732">Signal</keyword>
<evidence type="ECO:0000256" key="3">
    <source>
        <dbReference type="ARBA" id="ARBA00022577"/>
    </source>
</evidence>
<feature type="signal peptide" evidence="5">
    <location>
        <begin position="1"/>
        <end position="23"/>
    </location>
</feature>
<evidence type="ECO:0000256" key="1">
    <source>
        <dbReference type="ARBA" id="ARBA00006722"/>
    </source>
</evidence>
<comment type="similarity">
    <text evidence="1">Belongs to the DEFL family.</text>
</comment>
<dbReference type="GO" id="GO:0031640">
    <property type="term" value="P:killing of cells of another organism"/>
    <property type="evidence" value="ECO:0007669"/>
    <property type="project" value="UniProtKB-KW"/>
</dbReference>
<reference evidence="6" key="1">
    <citation type="submission" date="2022-04" db="EMBL/GenBank/DDBJ databases">
        <title>A functionally conserved STORR gene fusion in Papaver species that diverged 16.8 million years ago.</title>
        <authorList>
            <person name="Catania T."/>
        </authorList>
    </citation>
    <scope>NUCLEOTIDE SEQUENCE</scope>
    <source>
        <strain evidence="6">S-188037</strain>
    </source>
</reference>
<evidence type="ECO:0000313" key="6">
    <source>
        <dbReference type="EMBL" id="KAI3959277.1"/>
    </source>
</evidence>
<gene>
    <name evidence="6" type="ORF">MKW98_018867</name>
</gene>
<dbReference type="EMBL" id="JAJJMB010001069">
    <property type="protein sequence ID" value="KAI3959277.1"/>
    <property type="molecule type" value="Genomic_DNA"/>
</dbReference>
<dbReference type="InterPro" id="IPR010851">
    <property type="entry name" value="DEFL"/>
</dbReference>
<name>A0AAD4XVB1_9MAGN</name>
<keyword evidence="2" id="KW-0929">Antimicrobial</keyword>
<evidence type="ECO:0000256" key="4">
    <source>
        <dbReference type="ARBA" id="ARBA00022821"/>
    </source>
</evidence>
<keyword evidence="4" id="KW-0611">Plant defense</keyword>
<protein>
    <submittedName>
        <fullName evidence="6">Uncharacterized protein</fullName>
    </submittedName>
</protein>
<organism evidence="6 7">
    <name type="scientific">Papaver atlanticum</name>
    <dbReference type="NCBI Taxonomy" id="357466"/>
    <lineage>
        <taxon>Eukaryota</taxon>
        <taxon>Viridiplantae</taxon>
        <taxon>Streptophyta</taxon>
        <taxon>Embryophyta</taxon>
        <taxon>Tracheophyta</taxon>
        <taxon>Spermatophyta</taxon>
        <taxon>Magnoliopsida</taxon>
        <taxon>Ranunculales</taxon>
        <taxon>Papaveraceae</taxon>
        <taxon>Papaveroideae</taxon>
        <taxon>Papaver</taxon>
    </lineage>
</organism>